<feature type="domain" description="Methyltransferase" evidence="1">
    <location>
        <begin position="45"/>
        <end position="138"/>
    </location>
</feature>
<keyword evidence="2" id="KW-0489">Methyltransferase</keyword>
<dbReference type="OrthoDB" id="7062303at2"/>
<dbReference type="Pfam" id="PF13649">
    <property type="entry name" value="Methyltransf_25"/>
    <property type="match status" value="1"/>
</dbReference>
<evidence type="ECO:0000313" key="2">
    <source>
        <dbReference type="EMBL" id="SDS42523.1"/>
    </source>
</evidence>
<dbReference type="Gene3D" id="3.40.50.150">
    <property type="entry name" value="Vaccinia Virus protein VP39"/>
    <property type="match status" value="1"/>
</dbReference>
<protein>
    <submittedName>
        <fullName evidence="2">Methyltransferase domain-containing protein</fullName>
    </submittedName>
</protein>
<dbReference type="SUPFAM" id="SSF53335">
    <property type="entry name" value="S-adenosyl-L-methionine-dependent methyltransferases"/>
    <property type="match status" value="1"/>
</dbReference>
<dbReference type="CDD" id="cd02440">
    <property type="entry name" value="AdoMet_MTases"/>
    <property type="match status" value="1"/>
</dbReference>
<dbReference type="RefSeq" id="WP_019194351.1">
    <property type="nucleotide sequence ID" value="NZ_LT629765.1"/>
</dbReference>
<dbReference type="AlphaFoldDB" id="A0A1H1S3Q1"/>
<dbReference type="InterPro" id="IPR041698">
    <property type="entry name" value="Methyltransf_25"/>
</dbReference>
<dbReference type="GO" id="GO:0008168">
    <property type="term" value="F:methyltransferase activity"/>
    <property type="evidence" value="ECO:0007669"/>
    <property type="project" value="UniProtKB-KW"/>
</dbReference>
<dbReference type="GO" id="GO:0032259">
    <property type="term" value="P:methylation"/>
    <property type="evidence" value="ECO:0007669"/>
    <property type="project" value="UniProtKB-KW"/>
</dbReference>
<sequence length="250" mass="27391">MANDYTAESYGEALADIYDLMYPDTPDAHDAGKFLADLAGHGGSVLELGVGTGRIAVHTASHGVRVHGVDASQSMLDKLHKNNPNTTVTTEKLDFITQSTGRKFDVVAVPLSTFFAASTPTAQLNVMKLMKEQLSAGGTIVLEGFDPTDYHAQRTPKTETLPLADGRLQINTTFVDRIRQLLIVDHVTIGPEGAYNQAKEIVRYVFPTEMDMMALSQGLNVTARYGDWKRSPLTASSLRHVSLYKNLEHR</sequence>
<dbReference type="InterPro" id="IPR029063">
    <property type="entry name" value="SAM-dependent_MTases_sf"/>
</dbReference>
<dbReference type="EMBL" id="LT629765">
    <property type="protein sequence ID" value="SDS42523.1"/>
    <property type="molecule type" value="Genomic_DNA"/>
</dbReference>
<reference evidence="2 3" key="1">
    <citation type="submission" date="2016-10" db="EMBL/GenBank/DDBJ databases">
        <authorList>
            <person name="de Groot N.N."/>
        </authorList>
    </citation>
    <scope>NUCLEOTIDE SEQUENCE [LARGE SCALE GENOMIC DNA]</scope>
    <source>
        <strain evidence="2 3">DSM 45434</strain>
    </source>
</reference>
<accession>A0A1H1S3Q1</accession>
<dbReference type="STRING" id="1203190.GCA_000312345_01541"/>
<dbReference type="Proteomes" id="UP000182237">
    <property type="component" value="Chromosome I"/>
</dbReference>
<organism evidence="2 3">
    <name type="scientific">Corynebacterium timonense</name>
    <dbReference type="NCBI Taxonomy" id="441500"/>
    <lineage>
        <taxon>Bacteria</taxon>
        <taxon>Bacillati</taxon>
        <taxon>Actinomycetota</taxon>
        <taxon>Actinomycetes</taxon>
        <taxon>Mycobacteriales</taxon>
        <taxon>Corynebacteriaceae</taxon>
        <taxon>Corynebacterium</taxon>
    </lineage>
</organism>
<evidence type="ECO:0000313" key="3">
    <source>
        <dbReference type="Proteomes" id="UP000182237"/>
    </source>
</evidence>
<name>A0A1H1S3Q1_9CORY</name>
<proteinExistence type="predicted"/>
<evidence type="ECO:0000259" key="1">
    <source>
        <dbReference type="Pfam" id="PF13649"/>
    </source>
</evidence>
<keyword evidence="3" id="KW-1185">Reference proteome</keyword>
<gene>
    <name evidence="2" type="ORF">SAMN04488539_1652</name>
</gene>
<keyword evidence="2" id="KW-0808">Transferase</keyword>